<dbReference type="OrthoDB" id="2836973at2759"/>
<dbReference type="HOGENOM" id="CLU_510131_0_0_1"/>
<reference evidence="1 2" key="1">
    <citation type="journal article" date="2010" name="Nat. Biotechnol.">
        <title>Genome sequence of the model mushroom Schizophyllum commune.</title>
        <authorList>
            <person name="Ohm R.A."/>
            <person name="de Jong J.F."/>
            <person name="Lugones L.G."/>
            <person name="Aerts A."/>
            <person name="Kothe E."/>
            <person name="Stajich J.E."/>
            <person name="de Vries R.P."/>
            <person name="Record E."/>
            <person name="Levasseur A."/>
            <person name="Baker S.E."/>
            <person name="Bartholomew K.A."/>
            <person name="Coutinho P.M."/>
            <person name="Erdmann S."/>
            <person name="Fowler T.J."/>
            <person name="Gathman A.C."/>
            <person name="Lombard V."/>
            <person name="Henrissat B."/>
            <person name="Knabe N."/>
            <person name="Kuees U."/>
            <person name="Lilly W.W."/>
            <person name="Lindquist E."/>
            <person name="Lucas S."/>
            <person name="Magnuson J.K."/>
            <person name="Piumi F."/>
            <person name="Raudaskoski M."/>
            <person name="Salamov A."/>
            <person name="Schmutz J."/>
            <person name="Schwarze F.W.M.R."/>
            <person name="vanKuyk P.A."/>
            <person name="Horton J.S."/>
            <person name="Grigoriev I.V."/>
            <person name="Woesten H.A.B."/>
        </authorList>
    </citation>
    <scope>NUCLEOTIDE SEQUENCE [LARGE SCALE GENOMIC DNA]</scope>
    <source>
        <strain evidence="2">H4-8 / FGSC 9210</strain>
    </source>
</reference>
<dbReference type="InterPro" id="IPR032675">
    <property type="entry name" value="LRR_dom_sf"/>
</dbReference>
<dbReference type="Proteomes" id="UP000007431">
    <property type="component" value="Unassembled WGS sequence"/>
</dbReference>
<dbReference type="OMA" id="AGTDAYE"/>
<dbReference type="AlphaFoldDB" id="D8QJE9"/>
<sequence>MNSSTAVLCLDCSRDLPVGQRFDQEVLNVLRGTGPPMNVEQEILNATRARTRLRVELARAVSLQRELQCEIAATETYMARLRSVNTPFNRLPLELLDVIFAHVVNREADKCTFSYSLENATSTPTTLSHVCSRWRQRVMSSSELWTSICITEKPSAVTPAGYWERIGQAVLHHLIMSSTSLLKLRIGRGVSSQRILRPLFTQAHRWQECLTDNEAITSWMALITHVDHIKLGQLRLLKLPTVETWTPQMRLDRLRALEGCIDPKADFYLNWGQLTSLILSEEVTPQAVHVILQNCHILRRLEVCVSHRPDAAVDASISYPDVHHACLRRLFVVSTGAMSGETTIFARLTAPALASITFQGYSAAQAWEWDAKQTVALIACVRRSKARVQQLDLSFMRMEAADLERVLDGLPQLEKLVAVDNAPWVPLSRYLVTTLQPQGPNAVLRVPHLAELGIFGLTELGEEMRQDLYEVIKQRTIRRGGALTMLRLADTERAASEAQKFFTQVGELVPVYIDSISSSMTIVYTSATTLFPAL</sequence>
<dbReference type="InParanoid" id="D8QJE9"/>
<dbReference type="GeneID" id="9593319"/>
<dbReference type="EMBL" id="GL377314">
    <property type="protein sequence ID" value="EFI91980.1"/>
    <property type="molecule type" value="Genomic_DNA"/>
</dbReference>
<evidence type="ECO:0000313" key="1">
    <source>
        <dbReference type="EMBL" id="EFI91980.1"/>
    </source>
</evidence>
<dbReference type="Gene3D" id="1.20.1280.50">
    <property type="match status" value="1"/>
</dbReference>
<name>D8QJE9_SCHCM</name>
<dbReference type="KEGG" id="scm:SCHCO_02591495"/>
<feature type="non-terminal residue" evidence="1">
    <location>
        <position position="534"/>
    </location>
</feature>
<gene>
    <name evidence="1" type="ORF">SCHCODRAFT_113973</name>
</gene>
<keyword evidence="2" id="KW-1185">Reference proteome</keyword>
<dbReference type="VEuPathDB" id="FungiDB:SCHCODRAFT_02591495"/>
<accession>D8QJE9</accession>
<dbReference type="RefSeq" id="XP_003026883.1">
    <property type="nucleotide sequence ID" value="XM_003026837.1"/>
</dbReference>
<evidence type="ECO:0000313" key="2">
    <source>
        <dbReference type="Proteomes" id="UP000007431"/>
    </source>
</evidence>
<organism evidence="2">
    <name type="scientific">Schizophyllum commune (strain H4-8 / FGSC 9210)</name>
    <name type="common">Split gill fungus</name>
    <dbReference type="NCBI Taxonomy" id="578458"/>
    <lineage>
        <taxon>Eukaryota</taxon>
        <taxon>Fungi</taxon>
        <taxon>Dikarya</taxon>
        <taxon>Basidiomycota</taxon>
        <taxon>Agaricomycotina</taxon>
        <taxon>Agaricomycetes</taxon>
        <taxon>Agaricomycetidae</taxon>
        <taxon>Agaricales</taxon>
        <taxon>Schizophyllaceae</taxon>
        <taxon>Schizophyllum</taxon>
    </lineage>
</organism>
<dbReference type="Gene3D" id="3.80.10.10">
    <property type="entry name" value="Ribonuclease Inhibitor"/>
    <property type="match status" value="1"/>
</dbReference>
<proteinExistence type="predicted"/>
<protein>
    <submittedName>
        <fullName evidence="1">Uncharacterized protein</fullName>
    </submittedName>
</protein>